<protein>
    <submittedName>
        <fullName evidence="2">Uncharacterized protein</fullName>
    </submittedName>
</protein>
<feature type="compositionally biased region" description="Basic and acidic residues" evidence="1">
    <location>
        <begin position="181"/>
        <end position="195"/>
    </location>
</feature>
<dbReference type="VEuPathDB" id="CryptoDB:Cvel_21784"/>
<dbReference type="AlphaFoldDB" id="A0A0G4GGG1"/>
<feature type="compositionally biased region" description="Basic and acidic residues" evidence="1">
    <location>
        <begin position="220"/>
        <end position="236"/>
    </location>
</feature>
<feature type="region of interest" description="Disordered" evidence="1">
    <location>
        <begin position="116"/>
        <end position="149"/>
    </location>
</feature>
<proteinExistence type="predicted"/>
<feature type="region of interest" description="Disordered" evidence="1">
    <location>
        <begin position="162"/>
        <end position="239"/>
    </location>
</feature>
<sequence>MAWGRGGEGGGVGVSELKFRLLAIPNNDEEVQVSDPGNLVCLEPLRGGDYRIVRLVGAPPLSDCSAVGERGVNTLHVGAEGGGAQQQREVVGISMEWGVPESVQLALLGLPTNRQKEEPHREYGHGGLSESQSEIARPPFSEGRSPQTDSVTRIIVDSQSAGTPACLPMCRPQSAVAPTRSDSESERDEGHDKRLSVRVCNPLPDDPTFPSHPSNCTHLQMRDRTRDAQSEERQSENADVLAVSVKRRRSESALTQVEADESCVVSGCPGERKGGASGRQGRDAGVLREEKQRRLTVSLSDSAPLSSEMCRGRGDPIAGGKVVVSENDRRGGEGGEVRRDRHGKILCLHGRVRTRRKECGGGSFCEHGRRRSQCKECGGKGICEHGRQRFQCRECGGGSFCEHGRQRYFCKDCGGGGICEHGRRRHECKECGGKSICEHGRIRSQCEECGGGSICEHGRIRSQCKECGGGSICEHGRQRHKCKHCGWKGICMHGRWRSICKECRQVSFLRP</sequence>
<gene>
    <name evidence="2" type="ORF">Cvel_21784</name>
</gene>
<accession>A0A0G4GGG1</accession>
<name>A0A0G4GGG1_9ALVE</name>
<organism evidence="2">
    <name type="scientific">Chromera velia CCMP2878</name>
    <dbReference type="NCBI Taxonomy" id="1169474"/>
    <lineage>
        <taxon>Eukaryota</taxon>
        <taxon>Sar</taxon>
        <taxon>Alveolata</taxon>
        <taxon>Colpodellida</taxon>
        <taxon>Chromeraceae</taxon>
        <taxon>Chromera</taxon>
    </lineage>
</organism>
<feature type="compositionally biased region" description="Basic and acidic residues" evidence="1">
    <location>
        <begin position="270"/>
        <end position="287"/>
    </location>
</feature>
<feature type="region of interest" description="Disordered" evidence="1">
    <location>
        <begin position="265"/>
        <end position="287"/>
    </location>
</feature>
<dbReference type="PhylomeDB" id="A0A0G4GGG1"/>
<evidence type="ECO:0000313" key="2">
    <source>
        <dbReference type="EMBL" id="CEM28712.1"/>
    </source>
</evidence>
<evidence type="ECO:0000256" key="1">
    <source>
        <dbReference type="SAM" id="MobiDB-lite"/>
    </source>
</evidence>
<dbReference type="EMBL" id="CDMZ01001186">
    <property type="protein sequence ID" value="CEM28712.1"/>
    <property type="molecule type" value="Genomic_DNA"/>
</dbReference>
<reference evidence="2" key="1">
    <citation type="submission" date="2014-11" db="EMBL/GenBank/DDBJ databases">
        <authorList>
            <person name="Otto D Thomas"/>
            <person name="Naeem Raeece"/>
        </authorList>
    </citation>
    <scope>NUCLEOTIDE SEQUENCE</scope>
</reference>